<dbReference type="GO" id="GO:0004519">
    <property type="term" value="F:endonuclease activity"/>
    <property type="evidence" value="ECO:0007669"/>
    <property type="project" value="UniProtKB-KW"/>
</dbReference>
<keyword evidence="3" id="KW-0255">Endonuclease</keyword>
<comment type="caution">
    <text evidence="3">The sequence shown here is derived from an EMBL/GenBank/DDBJ whole genome shotgun (WGS) entry which is preliminary data.</text>
</comment>
<dbReference type="InterPro" id="IPR011335">
    <property type="entry name" value="Restrct_endonuc-II-like"/>
</dbReference>
<evidence type="ECO:0000259" key="2">
    <source>
        <dbReference type="Pfam" id="PF05685"/>
    </source>
</evidence>
<keyword evidence="4" id="KW-1185">Reference proteome</keyword>
<dbReference type="SUPFAM" id="SSF52980">
    <property type="entry name" value="Restriction endonuclease-like"/>
    <property type="match status" value="1"/>
</dbReference>
<dbReference type="PANTHER" id="PTHR34107">
    <property type="entry name" value="SLL0198 PROTEIN-RELATED"/>
    <property type="match status" value="1"/>
</dbReference>
<dbReference type="CDD" id="cd06260">
    <property type="entry name" value="DUF820-like"/>
    <property type="match status" value="1"/>
</dbReference>
<name>A0A4U1JFW5_9BACT</name>
<gene>
    <name evidence="3" type="ORF">E8A74_10345</name>
</gene>
<keyword evidence="3" id="KW-0378">Hydrolase</keyword>
<organism evidence="3 4">
    <name type="scientific">Polyangium fumosum</name>
    <dbReference type="NCBI Taxonomy" id="889272"/>
    <lineage>
        <taxon>Bacteria</taxon>
        <taxon>Pseudomonadati</taxon>
        <taxon>Myxococcota</taxon>
        <taxon>Polyangia</taxon>
        <taxon>Polyangiales</taxon>
        <taxon>Polyangiaceae</taxon>
        <taxon>Polyangium</taxon>
    </lineage>
</organism>
<feature type="region of interest" description="Disordered" evidence="1">
    <location>
        <begin position="1"/>
        <end position="22"/>
    </location>
</feature>
<feature type="domain" description="Putative restriction endonuclease" evidence="2">
    <location>
        <begin position="39"/>
        <end position="180"/>
    </location>
</feature>
<evidence type="ECO:0000313" key="3">
    <source>
        <dbReference type="EMBL" id="TKD09997.1"/>
    </source>
</evidence>
<dbReference type="Pfam" id="PF05685">
    <property type="entry name" value="Uma2"/>
    <property type="match status" value="1"/>
</dbReference>
<sequence>MDARPTRPPRRTGPIELRDFGPNGLRLGTPDDCYDASPWELHRGGLVEQMRGEATDSIVMALLAALFRVHAREGHTVLADIYCDLTDEQGPSLRAPDVVVVSDLAAPRNDAYRGTPVLAVEIRGTQSKKYLEEKVKLYLEHDWPEVWIVHAERHEVEVLRRGVASVVYRPGAEVPMIPALDKYGLTTLPVTAFFDQREVARYTDEWVEKRGEARGETRGEARGRVTSIERVLLARGLVVPPLTRARIATCTDIETLDRWLILAATATSASAFVDAIGEPA</sequence>
<keyword evidence="3" id="KW-0540">Nuclease</keyword>
<dbReference type="InterPro" id="IPR012296">
    <property type="entry name" value="Nuclease_put_TT1808"/>
</dbReference>
<evidence type="ECO:0000256" key="1">
    <source>
        <dbReference type="SAM" id="MobiDB-lite"/>
    </source>
</evidence>
<reference evidence="3 4" key="1">
    <citation type="submission" date="2019-04" db="EMBL/GenBank/DDBJ databases">
        <authorList>
            <person name="Li Y."/>
            <person name="Wang J."/>
        </authorList>
    </citation>
    <scope>NUCLEOTIDE SEQUENCE [LARGE SCALE GENOMIC DNA]</scope>
    <source>
        <strain evidence="3 4">DSM 14668</strain>
    </source>
</reference>
<dbReference type="AlphaFoldDB" id="A0A4U1JFW5"/>
<accession>A0A4U1JFW5</accession>
<dbReference type="PANTHER" id="PTHR34107:SF4">
    <property type="entry name" value="SLL1222 PROTEIN"/>
    <property type="match status" value="1"/>
</dbReference>
<protein>
    <submittedName>
        <fullName evidence="3">Uma2 family endonuclease</fullName>
    </submittedName>
</protein>
<dbReference type="InterPro" id="IPR008538">
    <property type="entry name" value="Uma2"/>
</dbReference>
<dbReference type="Proteomes" id="UP000309215">
    <property type="component" value="Unassembled WGS sequence"/>
</dbReference>
<evidence type="ECO:0000313" key="4">
    <source>
        <dbReference type="Proteomes" id="UP000309215"/>
    </source>
</evidence>
<dbReference type="OrthoDB" id="5496012at2"/>
<proteinExistence type="predicted"/>
<dbReference type="Gene3D" id="3.90.1570.10">
    <property type="entry name" value="tt1808, chain A"/>
    <property type="match status" value="1"/>
</dbReference>
<dbReference type="RefSeq" id="WP_136928796.1">
    <property type="nucleotide sequence ID" value="NZ_SSMQ01000008.1"/>
</dbReference>
<dbReference type="EMBL" id="SSMQ01000008">
    <property type="protein sequence ID" value="TKD09997.1"/>
    <property type="molecule type" value="Genomic_DNA"/>
</dbReference>